<evidence type="ECO:0000259" key="5">
    <source>
        <dbReference type="PROSITE" id="PS51755"/>
    </source>
</evidence>
<feature type="modified residue" description="4-aspartylphosphate" evidence="2">
    <location>
        <position position="51"/>
    </location>
</feature>
<feature type="domain" description="OmpR/PhoB-type" evidence="5">
    <location>
        <begin position="124"/>
        <end position="220"/>
    </location>
</feature>
<dbReference type="SMART" id="SM00448">
    <property type="entry name" value="REC"/>
    <property type="match status" value="1"/>
</dbReference>
<reference evidence="6" key="2">
    <citation type="submission" date="2021-04" db="EMBL/GenBank/DDBJ databases">
        <title>Isolation and characterization of a novel species of the genus Sulfurimonas.</title>
        <authorList>
            <person name="Fukui M."/>
        </authorList>
    </citation>
    <scope>NUCLEOTIDE SEQUENCE</scope>
    <source>
        <strain evidence="6">H1576</strain>
    </source>
</reference>
<dbReference type="SUPFAM" id="SSF52172">
    <property type="entry name" value="CheY-like"/>
    <property type="match status" value="1"/>
</dbReference>
<evidence type="ECO:0000313" key="7">
    <source>
        <dbReference type="Proteomes" id="UP000671852"/>
    </source>
</evidence>
<keyword evidence="1 3" id="KW-0238">DNA-binding</keyword>
<dbReference type="CDD" id="cd00383">
    <property type="entry name" value="trans_reg_C"/>
    <property type="match status" value="1"/>
</dbReference>
<dbReference type="Gene3D" id="3.40.50.2300">
    <property type="match status" value="1"/>
</dbReference>
<evidence type="ECO:0000256" key="1">
    <source>
        <dbReference type="ARBA" id="ARBA00023125"/>
    </source>
</evidence>
<dbReference type="InterPro" id="IPR001789">
    <property type="entry name" value="Sig_transdc_resp-reg_receiver"/>
</dbReference>
<dbReference type="PROSITE" id="PS50110">
    <property type="entry name" value="RESPONSE_REGULATORY"/>
    <property type="match status" value="1"/>
</dbReference>
<proteinExistence type="predicted"/>
<sequence>MNLLIVEDDALTAKQLLQLLRSEKYHCDHAAGYEEAKKLLDQNSYALVLLDWNLGDGDGLVLLKEMRDLELITPVMMLSANVEINDRVAVLDSGADDYLCKPYSSVELLARMRVLLRRDSNEKSSVIVVGNVTLDTTSREVFIEGSLINLTASEFDLFELFMKNPNQVLTRFQLSEHINKDNYSIKHSNLVDVHIKNLRKKLSQKEIIQNVRGIGYKLGKV</sequence>
<evidence type="ECO:0000259" key="4">
    <source>
        <dbReference type="PROSITE" id="PS50110"/>
    </source>
</evidence>
<dbReference type="PROSITE" id="PS51755">
    <property type="entry name" value="OMPR_PHOB"/>
    <property type="match status" value="1"/>
</dbReference>
<organism evidence="6 7">
    <name type="scientific">Sulfurimonas aquatica</name>
    <dbReference type="NCBI Taxonomy" id="2672570"/>
    <lineage>
        <taxon>Bacteria</taxon>
        <taxon>Pseudomonadati</taxon>
        <taxon>Campylobacterota</taxon>
        <taxon>Epsilonproteobacteria</taxon>
        <taxon>Campylobacterales</taxon>
        <taxon>Sulfurimonadaceae</taxon>
        <taxon>Sulfurimonas</taxon>
    </lineage>
</organism>
<dbReference type="Pfam" id="PF00072">
    <property type="entry name" value="Response_reg"/>
    <property type="match status" value="1"/>
</dbReference>
<dbReference type="InterPro" id="IPR001867">
    <property type="entry name" value="OmpR/PhoB-type_DNA-bd"/>
</dbReference>
<keyword evidence="7" id="KW-1185">Reference proteome</keyword>
<dbReference type="KEGG" id="saqt:GJV85_02275"/>
<feature type="domain" description="Response regulatory" evidence="4">
    <location>
        <begin position="2"/>
        <end position="116"/>
    </location>
</feature>
<dbReference type="Gene3D" id="1.10.10.10">
    <property type="entry name" value="Winged helix-like DNA-binding domain superfamily/Winged helix DNA-binding domain"/>
    <property type="match status" value="1"/>
</dbReference>
<dbReference type="InterPro" id="IPR039420">
    <property type="entry name" value="WalR-like"/>
</dbReference>
<gene>
    <name evidence="6" type="ORF">GJV85_02275</name>
</gene>
<dbReference type="GO" id="GO:0005829">
    <property type="term" value="C:cytosol"/>
    <property type="evidence" value="ECO:0007669"/>
    <property type="project" value="TreeGrafter"/>
</dbReference>
<dbReference type="GO" id="GO:0000976">
    <property type="term" value="F:transcription cis-regulatory region binding"/>
    <property type="evidence" value="ECO:0007669"/>
    <property type="project" value="TreeGrafter"/>
</dbReference>
<feature type="DNA-binding region" description="OmpR/PhoB-type" evidence="3">
    <location>
        <begin position="124"/>
        <end position="220"/>
    </location>
</feature>
<dbReference type="AlphaFoldDB" id="A0A975GC74"/>
<keyword evidence="2" id="KW-0597">Phosphoprotein</keyword>
<dbReference type="PANTHER" id="PTHR48111">
    <property type="entry name" value="REGULATOR OF RPOS"/>
    <property type="match status" value="1"/>
</dbReference>
<dbReference type="Pfam" id="PF00486">
    <property type="entry name" value="Trans_reg_C"/>
    <property type="match status" value="1"/>
</dbReference>
<protein>
    <submittedName>
        <fullName evidence="6">Response regulator</fullName>
    </submittedName>
</protein>
<accession>A0A975GC74</accession>
<dbReference type="GO" id="GO:0032993">
    <property type="term" value="C:protein-DNA complex"/>
    <property type="evidence" value="ECO:0007669"/>
    <property type="project" value="TreeGrafter"/>
</dbReference>
<dbReference type="GO" id="GO:0000156">
    <property type="term" value="F:phosphorelay response regulator activity"/>
    <property type="evidence" value="ECO:0007669"/>
    <property type="project" value="TreeGrafter"/>
</dbReference>
<evidence type="ECO:0000313" key="6">
    <source>
        <dbReference type="EMBL" id="QSZ40988.1"/>
    </source>
</evidence>
<dbReference type="Proteomes" id="UP000671852">
    <property type="component" value="Chromosome"/>
</dbReference>
<dbReference type="Gene3D" id="6.10.250.690">
    <property type="match status" value="1"/>
</dbReference>
<dbReference type="EMBL" id="CP046072">
    <property type="protein sequence ID" value="QSZ40988.1"/>
    <property type="molecule type" value="Genomic_DNA"/>
</dbReference>
<dbReference type="RefSeq" id="WP_207562261.1">
    <property type="nucleotide sequence ID" value="NZ_CP046072.1"/>
</dbReference>
<evidence type="ECO:0000256" key="2">
    <source>
        <dbReference type="PROSITE-ProRule" id="PRU00169"/>
    </source>
</evidence>
<dbReference type="InterPro" id="IPR036388">
    <property type="entry name" value="WH-like_DNA-bd_sf"/>
</dbReference>
<dbReference type="GO" id="GO:0006355">
    <property type="term" value="P:regulation of DNA-templated transcription"/>
    <property type="evidence" value="ECO:0007669"/>
    <property type="project" value="InterPro"/>
</dbReference>
<reference evidence="6" key="1">
    <citation type="submission" date="2019-11" db="EMBL/GenBank/DDBJ databases">
        <authorList>
            <person name="Kojima H."/>
        </authorList>
    </citation>
    <scope>NUCLEOTIDE SEQUENCE</scope>
    <source>
        <strain evidence="6">H1576</strain>
    </source>
</reference>
<name>A0A975GC74_9BACT</name>
<evidence type="ECO:0000256" key="3">
    <source>
        <dbReference type="PROSITE-ProRule" id="PRU01091"/>
    </source>
</evidence>
<dbReference type="SMART" id="SM00862">
    <property type="entry name" value="Trans_reg_C"/>
    <property type="match status" value="1"/>
</dbReference>
<dbReference type="PANTHER" id="PTHR48111:SF36">
    <property type="entry name" value="TRANSCRIPTIONAL REGULATORY PROTEIN CUTR"/>
    <property type="match status" value="1"/>
</dbReference>
<dbReference type="InterPro" id="IPR011006">
    <property type="entry name" value="CheY-like_superfamily"/>
</dbReference>